<keyword evidence="3" id="KW-1185">Reference proteome</keyword>
<sequence length="682" mass="76319">MYSYPTPIPEFTAQFQPQESLHNKPVSNNPWAVQGGLSAINTNVCLPQYGYTSESPLPMSSSTNSYPSYDIALLSQPSFGGHPSFSDASEWSYHRPQPGSSSQALVPANRNEANKVFIRRLGWLWLFLKARSKLRNLGRRHQRRHSASDCTSRTAGYNNASYFSSSLSVPHADDVVLDGLVTGDQANLCNSIDPTNPLWIDNTLGIITSDGNSLFPVAADFPRQATVLYEEDVAPPIQVQRPVECLDEVVSPGDLMNPTQQEVIVPGPSKKRSLDCVELDDSSTDEAEGKSVGKKRPKTSPTPPRFACPFYKHDPERYETSRSCCGPGWESVHRVKEHIFRSHMLPEHECQRCFLSFKTELALSRHMRAPVPCEVQSRSTQEKEGISATQLKALRVRAKKCDKADTKEVEEERWNTAYKIIFPDEGKVPSPYYDHLQKSSNNDFDAKLMADFEQRMQGKLGDMKNLQSTLAPLIAQAARNALMESLQSCRQGLQDDSSQLAKSRMAVPRHEESQSFLAAGSQMMGLNDNFLRRRDGQLFVQALRDSGLEFGPTGFFKQVKLRNSTRRRKNFGDPEENDNSGLPMNYTTKEKETLTITEQEGESESDPEPAKHIIQQSQEIDTLRPVPSTKHQHFFGTSYDNATRPPGGVSIESGCFCLTGFGSENRQTFYIDRSTWPVSTPA</sequence>
<dbReference type="PANTHER" id="PTHR38166:SF1">
    <property type="entry name" value="C2H2-TYPE DOMAIN-CONTAINING PROTEIN"/>
    <property type="match status" value="1"/>
</dbReference>
<feature type="compositionally biased region" description="Acidic residues" evidence="1">
    <location>
        <begin position="277"/>
        <end position="286"/>
    </location>
</feature>
<feature type="region of interest" description="Disordered" evidence="1">
    <location>
        <begin position="566"/>
        <end position="610"/>
    </location>
</feature>
<dbReference type="OrthoDB" id="4161727at2759"/>
<evidence type="ECO:0000256" key="1">
    <source>
        <dbReference type="SAM" id="MobiDB-lite"/>
    </source>
</evidence>
<reference evidence="2" key="2">
    <citation type="submission" date="2020-02" db="EMBL/GenBank/DDBJ databases">
        <title>Identification and distribution of gene clusters putatively required for synthesis of sphingolipid metabolism inhibitors in phylogenetically diverse species of the filamentous fungus Fusarium.</title>
        <authorList>
            <person name="Kim H.-S."/>
            <person name="Busman M."/>
            <person name="Brown D.W."/>
            <person name="Divon H."/>
            <person name="Uhlig S."/>
            <person name="Proctor R.H."/>
        </authorList>
    </citation>
    <scope>NUCLEOTIDE SEQUENCE</scope>
    <source>
        <strain evidence="2">NRRL 25174</strain>
    </source>
</reference>
<feature type="region of interest" description="Disordered" evidence="1">
    <location>
        <begin position="272"/>
        <end position="307"/>
    </location>
</feature>
<name>A0A9P5AR25_9HYPO</name>
<dbReference type="Proteomes" id="UP000730481">
    <property type="component" value="Unassembled WGS sequence"/>
</dbReference>
<protein>
    <recommendedName>
        <fullName evidence="4">C2H2-type domain-containing protein</fullName>
    </recommendedName>
</protein>
<evidence type="ECO:0000313" key="3">
    <source>
        <dbReference type="Proteomes" id="UP000730481"/>
    </source>
</evidence>
<proteinExistence type="predicted"/>
<dbReference type="PANTHER" id="PTHR38166">
    <property type="entry name" value="C2H2-TYPE DOMAIN-CONTAINING PROTEIN-RELATED"/>
    <property type="match status" value="1"/>
</dbReference>
<comment type="caution">
    <text evidence="2">The sequence shown here is derived from an EMBL/GenBank/DDBJ whole genome shotgun (WGS) entry which is preliminary data.</text>
</comment>
<reference evidence="2" key="1">
    <citation type="journal article" date="2017" name="Mycologia">
        <title>Fusarium algeriense, sp. nov., a novel toxigenic crown rot pathogen of durum wheat from Algeria is nested in the Fusarium burgessii species complex.</title>
        <authorList>
            <person name="Laraba I."/>
            <person name="Keddad A."/>
            <person name="Boureghda H."/>
            <person name="Abdallah N."/>
            <person name="Vaughan M.M."/>
            <person name="Proctor R.H."/>
            <person name="Busman M."/>
            <person name="O'Donnell K."/>
        </authorList>
    </citation>
    <scope>NUCLEOTIDE SEQUENCE</scope>
    <source>
        <strain evidence="2">NRRL 25174</strain>
    </source>
</reference>
<evidence type="ECO:0008006" key="4">
    <source>
        <dbReference type="Google" id="ProtNLM"/>
    </source>
</evidence>
<organism evidence="2 3">
    <name type="scientific">Fusarium beomiforme</name>
    <dbReference type="NCBI Taxonomy" id="44412"/>
    <lineage>
        <taxon>Eukaryota</taxon>
        <taxon>Fungi</taxon>
        <taxon>Dikarya</taxon>
        <taxon>Ascomycota</taxon>
        <taxon>Pezizomycotina</taxon>
        <taxon>Sordariomycetes</taxon>
        <taxon>Hypocreomycetidae</taxon>
        <taxon>Hypocreales</taxon>
        <taxon>Nectriaceae</taxon>
        <taxon>Fusarium</taxon>
        <taxon>Fusarium burgessii species complex</taxon>
    </lineage>
</organism>
<dbReference type="AlphaFoldDB" id="A0A9P5AR25"/>
<accession>A0A9P5AR25</accession>
<dbReference type="EMBL" id="PVQB02000092">
    <property type="protein sequence ID" value="KAF4343380.1"/>
    <property type="molecule type" value="Genomic_DNA"/>
</dbReference>
<gene>
    <name evidence="2" type="ORF">FBEOM_2678</name>
</gene>
<evidence type="ECO:0000313" key="2">
    <source>
        <dbReference type="EMBL" id="KAF4343380.1"/>
    </source>
</evidence>